<evidence type="ECO:0000259" key="1">
    <source>
        <dbReference type="Pfam" id="PF04101"/>
    </source>
</evidence>
<proteinExistence type="predicted"/>
<dbReference type="EMBL" id="MKIO01000048">
    <property type="protein sequence ID" value="OLP52571.1"/>
    <property type="molecule type" value="Genomic_DNA"/>
</dbReference>
<dbReference type="Proteomes" id="UP000186143">
    <property type="component" value="Unassembled WGS sequence"/>
</dbReference>
<dbReference type="PANTHER" id="PTHR21015:SF28">
    <property type="entry name" value="SLL1722 PROTEIN"/>
    <property type="match status" value="1"/>
</dbReference>
<dbReference type="PANTHER" id="PTHR21015">
    <property type="entry name" value="UDP-N-ACETYLGLUCOSAMINE--N-ACETYLMURAMYL-(PENTAPEPTIDE) PYROPHOSPHORYL-UNDECAPRENOL N-ACETYLGLUCOSAMINE TRANSFERASE 1"/>
    <property type="match status" value="1"/>
</dbReference>
<dbReference type="GO" id="GO:0016758">
    <property type="term" value="F:hexosyltransferase activity"/>
    <property type="evidence" value="ECO:0007669"/>
    <property type="project" value="InterPro"/>
</dbReference>
<dbReference type="AlphaFoldDB" id="A0A1Q9ACE7"/>
<dbReference type="Pfam" id="PF04101">
    <property type="entry name" value="Glyco_tran_28_C"/>
    <property type="match status" value="1"/>
</dbReference>
<feature type="domain" description="Glycosyl transferase family 28 C-terminal" evidence="1">
    <location>
        <begin position="232"/>
        <end position="366"/>
    </location>
</feature>
<dbReference type="SUPFAM" id="SSF53756">
    <property type="entry name" value="UDP-Glycosyltransferase/glycogen phosphorylase"/>
    <property type="match status" value="1"/>
</dbReference>
<dbReference type="InterPro" id="IPR007235">
    <property type="entry name" value="Glyco_trans_28_C"/>
</dbReference>
<organism evidence="2 3">
    <name type="scientific">Xaviernesmea rhizosphaerae</name>
    <dbReference type="NCBI Taxonomy" id="1672749"/>
    <lineage>
        <taxon>Bacteria</taxon>
        <taxon>Pseudomonadati</taxon>
        <taxon>Pseudomonadota</taxon>
        <taxon>Alphaproteobacteria</taxon>
        <taxon>Hyphomicrobiales</taxon>
        <taxon>Rhizobiaceae</taxon>
        <taxon>Rhizobium/Agrobacterium group</taxon>
        <taxon>Xaviernesmea</taxon>
    </lineage>
</organism>
<accession>A0A1Q9ACE7</accession>
<sequence>MKAAQDAATPPASAFGGPARVLFYVQHLLGIGHIARASRIAAALRQSGFVVTVVTGGAPVDGFPGAGIDHVALPAVKAGDAGFKGLFQLDGTPADEAFKAARRDLLLSTFERLQPDVLITEAFPFGRRQMLFELIPLMEAAAARRPRPLIVASLRDILQERPKPERDRETLDFVNRFYDQILVHGDPAFVRLEETYPLAAEVADKVRYTGLVAPPKPEPSPERYEVVVSAGGGAVGRELIEAALEAARMRKRAGPWALITGPNLPQADFDRIRAAAPDGVEVFRFRRDFASLLASATLSVSQAGYNTAGDILQAGCRAVLIPFTTGGETEQGERAERLERLGLARVLKQEALSPERLAITIGEALALPRQSTASLDLDGARHTARLLADSLRQRA</sequence>
<evidence type="ECO:0000313" key="2">
    <source>
        <dbReference type="EMBL" id="OLP52571.1"/>
    </source>
</evidence>
<gene>
    <name evidence="2" type="ORF">BJF92_02620</name>
</gene>
<comment type="caution">
    <text evidence="2">The sequence shown here is derived from an EMBL/GenBank/DDBJ whole genome shotgun (WGS) entry which is preliminary data.</text>
</comment>
<reference evidence="2 3" key="1">
    <citation type="submission" date="2016-09" db="EMBL/GenBank/DDBJ databases">
        <title>Rhizobium sp. nov., a novel species isolated from the rice rhizosphere.</title>
        <authorList>
            <person name="Zhao J."/>
            <person name="Zhang X."/>
        </authorList>
    </citation>
    <scope>NUCLEOTIDE SEQUENCE [LARGE SCALE GENOMIC DNA]</scope>
    <source>
        <strain evidence="2 3">MH17</strain>
    </source>
</reference>
<dbReference type="STRING" id="1672749.BJF92_02620"/>
<name>A0A1Q9ACE7_9HYPH</name>
<dbReference type="Gene3D" id="3.40.50.2000">
    <property type="entry name" value="Glycogen Phosphorylase B"/>
    <property type="match status" value="2"/>
</dbReference>
<protein>
    <submittedName>
        <fullName evidence="2">Glycosyl transferase</fullName>
    </submittedName>
</protein>
<evidence type="ECO:0000313" key="3">
    <source>
        <dbReference type="Proteomes" id="UP000186143"/>
    </source>
</evidence>
<keyword evidence="2" id="KW-0808">Transferase</keyword>